<gene>
    <name evidence="2" type="ORF">DSM01_3227</name>
    <name evidence="3" type="ORF">SAMN04487999_0635</name>
</gene>
<evidence type="ECO:0000313" key="3">
    <source>
        <dbReference type="EMBL" id="SHH61018.1"/>
    </source>
</evidence>
<evidence type="ECO:0000313" key="5">
    <source>
        <dbReference type="Proteomes" id="UP000290037"/>
    </source>
</evidence>
<evidence type="ECO:0000259" key="1">
    <source>
        <dbReference type="Pfam" id="PF00534"/>
    </source>
</evidence>
<dbReference type="RefSeq" id="WP_128755755.1">
    <property type="nucleotide sequence ID" value="NZ_FQXT01000001.1"/>
</dbReference>
<reference evidence="4" key="1">
    <citation type="submission" date="2016-11" db="EMBL/GenBank/DDBJ databases">
        <authorList>
            <person name="Varghese N."/>
            <person name="Submissions S."/>
        </authorList>
    </citation>
    <scope>NUCLEOTIDE SEQUENCE [LARGE SCALE GENOMIC DNA]</scope>
    <source>
        <strain evidence="4">DSM 19859</strain>
    </source>
</reference>
<keyword evidence="5" id="KW-1185">Reference proteome</keyword>
<organism evidence="3 4">
    <name type="scientific">Leeuwenhoekiella palythoae</name>
    <dbReference type="NCBI Taxonomy" id="573501"/>
    <lineage>
        <taxon>Bacteria</taxon>
        <taxon>Pseudomonadati</taxon>
        <taxon>Bacteroidota</taxon>
        <taxon>Flavobacteriia</taxon>
        <taxon>Flavobacteriales</taxon>
        <taxon>Flavobacteriaceae</taxon>
        <taxon>Leeuwenhoekiella</taxon>
    </lineage>
</organism>
<dbReference type="Pfam" id="PF00534">
    <property type="entry name" value="Glycos_transf_1"/>
    <property type="match status" value="1"/>
</dbReference>
<reference evidence="3" key="2">
    <citation type="submission" date="2016-11" db="EMBL/GenBank/DDBJ databases">
        <authorList>
            <person name="Jaros S."/>
            <person name="Januszkiewicz K."/>
            <person name="Wedrychowicz H."/>
        </authorList>
    </citation>
    <scope>NUCLEOTIDE SEQUENCE [LARGE SCALE GENOMIC DNA]</scope>
    <source>
        <strain evidence="3">DSM 19859</strain>
    </source>
</reference>
<dbReference type="SUPFAM" id="SSF53756">
    <property type="entry name" value="UDP-Glycosyltransferase/glycogen phosphorylase"/>
    <property type="match status" value="1"/>
</dbReference>
<dbReference type="STRING" id="573501.SAMN04487999_0635"/>
<dbReference type="EMBL" id="QOVN01000009">
    <property type="protein sequence ID" value="RXG27153.1"/>
    <property type="molecule type" value="Genomic_DNA"/>
</dbReference>
<dbReference type="Proteomes" id="UP000290037">
    <property type="component" value="Unassembled WGS sequence"/>
</dbReference>
<protein>
    <submittedName>
        <fullName evidence="2">Glycosyl transferase family 1</fullName>
    </submittedName>
    <submittedName>
        <fullName evidence="3">Glycosyl transferases group 1</fullName>
    </submittedName>
</protein>
<dbReference type="GO" id="GO:0016757">
    <property type="term" value="F:glycosyltransferase activity"/>
    <property type="evidence" value="ECO:0007669"/>
    <property type="project" value="InterPro"/>
</dbReference>
<dbReference type="InterPro" id="IPR001296">
    <property type="entry name" value="Glyco_trans_1"/>
</dbReference>
<sequence length="420" mass="48459">MKVAFYIDTRGIEDVNFDDLDQSNPGIGGSEYALLFLLSHLVKNGQQDLEFLLFSNSIINLNFIEPTIVNDLNDSFELAINLQVNLLVLKHNSNLKECINKLKIPTIIWAHNFITFGMLQNYCKNEKISRIVNVSRGQLNTYRDHLAFNKSTYIYNAVNTSYFESGLNFFERSKIVTYVGSIVKAKGFHVLARIWKKVLIIHPNAELHVIGSGKLYNRSQKLGDYGIAEKSYEKEFIKFITDENGNLLKSIIFHGVLGKEKNVILEKTKVGVPNPSGNTETFGYTAIEMQGFGALITTRLSIGYVETVYKKKYLYQEENELETYLISALAQNSNEYENTSKYLKENFDIKIVSERWQNLFKKIKESEPNSVVPLEYSDNNYTKFKDFLRRIKTTLPFGYHILPSLLFFKSLKHKFKKKFL</sequence>
<reference evidence="2 5" key="3">
    <citation type="submission" date="2018-07" db="EMBL/GenBank/DDBJ databases">
        <title>Leeuwenhoekiella genomics.</title>
        <authorList>
            <person name="Tahon G."/>
            <person name="Willems A."/>
        </authorList>
    </citation>
    <scope>NUCLEOTIDE SEQUENCE [LARGE SCALE GENOMIC DNA]</scope>
    <source>
        <strain evidence="2 5">LMG 24856</strain>
    </source>
</reference>
<dbReference type="EMBL" id="FQXT01000001">
    <property type="protein sequence ID" value="SHH61018.1"/>
    <property type="molecule type" value="Genomic_DNA"/>
</dbReference>
<keyword evidence="3" id="KW-0808">Transferase</keyword>
<dbReference type="PANTHER" id="PTHR12526:SF630">
    <property type="entry name" value="GLYCOSYLTRANSFERASE"/>
    <property type="match status" value="1"/>
</dbReference>
<dbReference type="Gene3D" id="3.40.50.2000">
    <property type="entry name" value="Glycogen Phosphorylase B"/>
    <property type="match status" value="2"/>
</dbReference>
<feature type="domain" description="Glycosyl transferase family 1" evidence="1">
    <location>
        <begin position="168"/>
        <end position="344"/>
    </location>
</feature>
<evidence type="ECO:0000313" key="4">
    <source>
        <dbReference type="Proteomes" id="UP000184240"/>
    </source>
</evidence>
<dbReference type="PANTHER" id="PTHR12526">
    <property type="entry name" value="GLYCOSYLTRANSFERASE"/>
    <property type="match status" value="1"/>
</dbReference>
<proteinExistence type="predicted"/>
<dbReference type="OrthoDB" id="9811239at2"/>
<dbReference type="AlphaFoldDB" id="A0A1M5UDP0"/>
<dbReference type="Proteomes" id="UP000184240">
    <property type="component" value="Unassembled WGS sequence"/>
</dbReference>
<evidence type="ECO:0000313" key="2">
    <source>
        <dbReference type="EMBL" id="RXG27153.1"/>
    </source>
</evidence>
<accession>A0A1M5UDP0</accession>
<name>A0A1M5UDP0_9FLAO</name>